<dbReference type="Proteomes" id="UP000253845">
    <property type="component" value="Unassembled WGS sequence"/>
</dbReference>
<accession>A0A370C1K0</accession>
<proteinExistence type="predicted"/>
<name>A0A370C1K0_ASPNG</name>
<evidence type="ECO:0000313" key="3">
    <source>
        <dbReference type="Proteomes" id="UP000253845"/>
    </source>
</evidence>
<feature type="region of interest" description="Disordered" evidence="1">
    <location>
        <begin position="153"/>
        <end position="196"/>
    </location>
</feature>
<feature type="compositionally biased region" description="Low complexity" evidence="1">
    <location>
        <begin position="171"/>
        <end position="196"/>
    </location>
</feature>
<reference evidence="2 3" key="1">
    <citation type="submission" date="2018-07" db="EMBL/GenBank/DDBJ databases">
        <title>Section-level genome sequencing of Aspergillus section Nigri to investigate inter- and intra-species variation.</title>
        <authorList>
            <consortium name="DOE Joint Genome Institute"/>
            <person name="Vesth T.C."/>
            <person name="Nybo J.L."/>
            <person name="Theobald S."/>
            <person name="Frisvad J.C."/>
            <person name="Larsen T.O."/>
            <person name="Nielsen K.F."/>
            <person name="Hoof J.B."/>
            <person name="Brandl J."/>
            <person name="Salamov A."/>
            <person name="Riley R."/>
            <person name="Gladden J.M."/>
            <person name="Phatale P."/>
            <person name="Nielsen M.T."/>
            <person name="Lyhne E.K."/>
            <person name="Kogle M.E."/>
            <person name="Strasser K."/>
            <person name="McDonnell E."/>
            <person name="Barry K."/>
            <person name="Clum A."/>
            <person name="Chen C."/>
            <person name="Nolan M."/>
            <person name="Sandor L."/>
            <person name="Kuo A."/>
            <person name="Lipzen A."/>
            <person name="Hainaut M."/>
            <person name="Drula E."/>
            <person name="Tsang A."/>
            <person name="Magnuson J.K."/>
            <person name="Henrissat B."/>
            <person name="Wiebenga A."/>
            <person name="Simmons B.A."/>
            <person name="Makela M.R."/>
            <person name="De vries R.P."/>
            <person name="Grigoriev I.V."/>
            <person name="Mortensen U.H."/>
            <person name="Baker S.E."/>
            <person name="Andersen M.R."/>
        </authorList>
    </citation>
    <scope>NUCLEOTIDE SEQUENCE [LARGE SCALE GENOMIC DNA]</scope>
    <source>
        <strain evidence="2 3">ATCC 13496</strain>
    </source>
</reference>
<organism evidence="2 3">
    <name type="scientific">Aspergillus niger ATCC 13496</name>
    <dbReference type="NCBI Taxonomy" id="1353008"/>
    <lineage>
        <taxon>Eukaryota</taxon>
        <taxon>Fungi</taxon>
        <taxon>Dikarya</taxon>
        <taxon>Ascomycota</taxon>
        <taxon>Pezizomycotina</taxon>
        <taxon>Eurotiomycetes</taxon>
        <taxon>Eurotiomycetidae</taxon>
        <taxon>Eurotiales</taxon>
        <taxon>Aspergillaceae</taxon>
        <taxon>Aspergillus</taxon>
        <taxon>Aspergillus subgen. Circumdati</taxon>
    </lineage>
</organism>
<dbReference type="AlphaFoldDB" id="A0A370C1K0"/>
<gene>
    <name evidence="2" type="ORF">M747DRAFT_306238</name>
</gene>
<evidence type="ECO:0000256" key="1">
    <source>
        <dbReference type="SAM" id="MobiDB-lite"/>
    </source>
</evidence>
<sequence length="196" mass="22568">MWTRLVITGFGWFALLRLLLCLAFVYPHTITSQIRHLSPLEQPRFRTASIFILARISSPRTTMQADCTSGAPISSGGRGGRGGGRGRGGRCGRGKRRHRNKCEFCGIRGHDRPECRLYLGVLELGTMRAQVSYIGKHMMRGIDLYDQAMRRGRHQGRLHNQQQNQHHHHQPQQQQQLQEQQQQQQQQGEQRQQQPQ</sequence>
<evidence type="ECO:0000313" key="2">
    <source>
        <dbReference type="EMBL" id="RDH19502.1"/>
    </source>
</evidence>
<feature type="region of interest" description="Disordered" evidence="1">
    <location>
        <begin position="63"/>
        <end position="96"/>
    </location>
</feature>
<feature type="compositionally biased region" description="Basic residues" evidence="1">
    <location>
        <begin position="87"/>
        <end position="96"/>
    </location>
</feature>
<protein>
    <submittedName>
        <fullName evidence="2">Uncharacterized protein</fullName>
    </submittedName>
</protein>
<dbReference type="EMBL" id="KZ851918">
    <property type="protein sequence ID" value="RDH19502.1"/>
    <property type="molecule type" value="Genomic_DNA"/>
</dbReference>
<feature type="compositionally biased region" description="Gly residues" evidence="1">
    <location>
        <begin position="76"/>
        <end position="86"/>
    </location>
</feature>
<dbReference type="VEuPathDB" id="FungiDB:M747DRAFT_306238"/>